<name>Q6Z490_ORYSJ</name>
<gene>
    <name evidence="2" type="primary">P0430F03.9</name>
</gene>
<evidence type="ECO:0000313" key="3">
    <source>
        <dbReference type="Proteomes" id="UP000000763"/>
    </source>
</evidence>
<dbReference type="AlphaFoldDB" id="Q6Z490"/>
<keyword evidence="1" id="KW-0812">Transmembrane</keyword>
<organism evidence="2 3">
    <name type="scientific">Oryza sativa subsp. japonica</name>
    <name type="common">Rice</name>
    <dbReference type="NCBI Taxonomy" id="39947"/>
    <lineage>
        <taxon>Eukaryota</taxon>
        <taxon>Viridiplantae</taxon>
        <taxon>Streptophyta</taxon>
        <taxon>Embryophyta</taxon>
        <taxon>Tracheophyta</taxon>
        <taxon>Spermatophyta</taxon>
        <taxon>Magnoliopsida</taxon>
        <taxon>Liliopsida</taxon>
        <taxon>Poales</taxon>
        <taxon>Poaceae</taxon>
        <taxon>BOP clade</taxon>
        <taxon>Oryzoideae</taxon>
        <taxon>Oryzeae</taxon>
        <taxon>Oryzinae</taxon>
        <taxon>Oryza</taxon>
        <taxon>Oryza sativa</taxon>
    </lineage>
</organism>
<dbReference type="Proteomes" id="UP000000763">
    <property type="component" value="Chromosome 7"/>
</dbReference>
<protein>
    <submittedName>
        <fullName evidence="2">Uncharacterized protein</fullName>
    </submittedName>
</protein>
<reference evidence="3" key="1">
    <citation type="journal article" date="2005" name="Nature">
        <title>The map-based sequence of the rice genome.</title>
        <authorList>
            <consortium name="International rice genome sequencing project (IRGSP)"/>
            <person name="Matsumoto T."/>
            <person name="Wu J."/>
            <person name="Kanamori H."/>
            <person name="Katayose Y."/>
            <person name="Fujisawa M."/>
            <person name="Namiki N."/>
            <person name="Mizuno H."/>
            <person name="Yamamoto K."/>
            <person name="Antonio B.A."/>
            <person name="Baba T."/>
            <person name="Sakata K."/>
            <person name="Nagamura Y."/>
            <person name="Aoki H."/>
            <person name="Arikawa K."/>
            <person name="Arita K."/>
            <person name="Bito T."/>
            <person name="Chiden Y."/>
            <person name="Fujitsuka N."/>
            <person name="Fukunaka R."/>
            <person name="Hamada M."/>
            <person name="Harada C."/>
            <person name="Hayashi A."/>
            <person name="Hijishita S."/>
            <person name="Honda M."/>
            <person name="Hosokawa S."/>
            <person name="Ichikawa Y."/>
            <person name="Idonuma A."/>
            <person name="Iijima M."/>
            <person name="Ikeda M."/>
            <person name="Ikeno M."/>
            <person name="Ito K."/>
            <person name="Ito S."/>
            <person name="Ito T."/>
            <person name="Ito Y."/>
            <person name="Ito Y."/>
            <person name="Iwabuchi A."/>
            <person name="Kamiya K."/>
            <person name="Karasawa W."/>
            <person name="Kurita K."/>
            <person name="Katagiri S."/>
            <person name="Kikuta A."/>
            <person name="Kobayashi H."/>
            <person name="Kobayashi N."/>
            <person name="Machita K."/>
            <person name="Maehara T."/>
            <person name="Masukawa M."/>
            <person name="Mizubayashi T."/>
            <person name="Mukai Y."/>
            <person name="Nagasaki H."/>
            <person name="Nagata Y."/>
            <person name="Naito S."/>
            <person name="Nakashima M."/>
            <person name="Nakama Y."/>
            <person name="Nakamichi Y."/>
            <person name="Nakamura M."/>
            <person name="Meguro A."/>
            <person name="Negishi M."/>
            <person name="Ohta I."/>
            <person name="Ohta T."/>
            <person name="Okamoto M."/>
            <person name="Ono N."/>
            <person name="Saji S."/>
            <person name="Sakaguchi M."/>
            <person name="Sakai K."/>
            <person name="Shibata M."/>
            <person name="Shimokawa T."/>
            <person name="Song J."/>
            <person name="Takazaki Y."/>
            <person name="Terasawa K."/>
            <person name="Tsugane M."/>
            <person name="Tsuji K."/>
            <person name="Ueda S."/>
            <person name="Waki K."/>
            <person name="Yamagata H."/>
            <person name="Yamamoto M."/>
            <person name="Yamamoto S."/>
            <person name="Yamane H."/>
            <person name="Yoshiki S."/>
            <person name="Yoshihara R."/>
            <person name="Yukawa K."/>
            <person name="Zhong H."/>
            <person name="Yano M."/>
            <person name="Yuan Q."/>
            <person name="Ouyang S."/>
            <person name="Liu J."/>
            <person name="Jones K.M."/>
            <person name="Gansberger K."/>
            <person name="Moffat K."/>
            <person name="Hill J."/>
            <person name="Bera J."/>
            <person name="Fadrosh D."/>
            <person name="Jin S."/>
            <person name="Johri S."/>
            <person name="Kim M."/>
            <person name="Overton L."/>
            <person name="Reardon M."/>
            <person name="Tsitrin T."/>
            <person name="Vuong H."/>
            <person name="Weaver B."/>
            <person name="Ciecko A."/>
            <person name="Tallon L."/>
            <person name="Jackson J."/>
            <person name="Pai G."/>
            <person name="Aken S.V."/>
            <person name="Utterback T."/>
            <person name="Reidmuller S."/>
            <person name="Feldblyum T."/>
            <person name="Hsiao J."/>
            <person name="Zismann V."/>
            <person name="Iobst S."/>
            <person name="de Vazeille A.R."/>
            <person name="Buell C.R."/>
            <person name="Ying K."/>
            <person name="Li Y."/>
            <person name="Lu T."/>
            <person name="Huang Y."/>
            <person name="Zhao Q."/>
            <person name="Feng Q."/>
            <person name="Zhang L."/>
            <person name="Zhu J."/>
            <person name="Weng Q."/>
            <person name="Mu J."/>
            <person name="Lu Y."/>
            <person name="Fan D."/>
            <person name="Liu Y."/>
            <person name="Guan J."/>
            <person name="Zhang Y."/>
            <person name="Yu S."/>
            <person name="Liu X."/>
            <person name="Zhang Y."/>
            <person name="Hong G."/>
            <person name="Han B."/>
            <person name="Choisne N."/>
            <person name="Demange N."/>
            <person name="Orjeda G."/>
            <person name="Samain S."/>
            <person name="Cattolico L."/>
            <person name="Pelletier E."/>
            <person name="Couloux A."/>
            <person name="Segurens B."/>
            <person name="Wincker P."/>
            <person name="D'Hont A."/>
            <person name="Scarpelli C."/>
            <person name="Weissenbach J."/>
            <person name="Salanoubat M."/>
            <person name="Quetier F."/>
            <person name="Yu Y."/>
            <person name="Kim H.R."/>
            <person name="Rambo T."/>
            <person name="Currie J."/>
            <person name="Collura K."/>
            <person name="Luo M."/>
            <person name="Yang T."/>
            <person name="Ammiraju J.S.S."/>
            <person name="Engler F."/>
            <person name="Soderlund C."/>
            <person name="Wing R.A."/>
            <person name="Palmer L.E."/>
            <person name="de la Bastide M."/>
            <person name="Spiegel L."/>
            <person name="Nascimento L."/>
            <person name="Zutavern T."/>
            <person name="O'Shaughnessy A."/>
            <person name="Dike S."/>
            <person name="Dedhia N."/>
            <person name="Preston R."/>
            <person name="Balija V."/>
            <person name="McCombie W.R."/>
            <person name="Chow T."/>
            <person name="Chen H."/>
            <person name="Chung M."/>
            <person name="Chen C."/>
            <person name="Shaw J."/>
            <person name="Wu H."/>
            <person name="Hsiao K."/>
            <person name="Chao Y."/>
            <person name="Chu M."/>
            <person name="Cheng C."/>
            <person name="Hour A."/>
            <person name="Lee P."/>
            <person name="Lin S."/>
            <person name="Lin Y."/>
            <person name="Liou J."/>
            <person name="Liu S."/>
            <person name="Hsing Y."/>
            <person name="Raghuvanshi S."/>
            <person name="Mohanty A."/>
            <person name="Bharti A.K."/>
            <person name="Gaur A."/>
            <person name="Gupta V."/>
            <person name="Kumar D."/>
            <person name="Ravi V."/>
            <person name="Vij S."/>
            <person name="Kapur A."/>
            <person name="Khurana P."/>
            <person name="Khurana P."/>
            <person name="Khurana J.P."/>
            <person name="Tyagi A.K."/>
            <person name="Gaikwad K."/>
            <person name="Singh A."/>
            <person name="Dalal V."/>
            <person name="Srivastava S."/>
            <person name="Dixit A."/>
            <person name="Pal A.K."/>
            <person name="Ghazi I.A."/>
            <person name="Yadav M."/>
            <person name="Pandit A."/>
            <person name="Bhargava A."/>
            <person name="Sureshbabu K."/>
            <person name="Batra K."/>
            <person name="Sharma T.R."/>
            <person name="Mohapatra T."/>
            <person name="Singh N.K."/>
            <person name="Messing J."/>
            <person name="Nelson A.B."/>
            <person name="Fuks G."/>
            <person name="Kavchok S."/>
            <person name="Keizer G."/>
            <person name="Linton E."/>
            <person name="Llaca V."/>
            <person name="Song R."/>
            <person name="Tanyolac B."/>
            <person name="Young S."/>
            <person name="Ho-Il K."/>
            <person name="Hahn J.H."/>
            <person name="Sangsakoo G."/>
            <person name="Vanavichit A."/>
            <person name="de Mattos Luiz.A.T."/>
            <person name="Zimmer P.D."/>
            <person name="Malone G."/>
            <person name="Dellagostin O."/>
            <person name="de Oliveira A.C."/>
            <person name="Bevan M."/>
            <person name="Bancroft I."/>
            <person name="Minx P."/>
            <person name="Cordum H."/>
            <person name="Wilson R."/>
            <person name="Cheng Z."/>
            <person name="Jin W."/>
            <person name="Jiang J."/>
            <person name="Leong S.A."/>
            <person name="Iwama H."/>
            <person name="Gojobori T."/>
            <person name="Itoh T."/>
            <person name="Niimura Y."/>
            <person name="Fujii Y."/>
            <person name="Habara T."/>
            <person name="Sakai H."/>
            <person name="Sato Y."/>
            <person name="Wilson G."/>
            <person name="Kumar K."/>
            <person name="McCouch S."/>
            <person name="Juretic N."/>
            <person name="Hoen D."/>
            <person name="Wright S."/>
            <person name="Bruskiewich R."/>
            <person name="Bureau T."/>
            <person name="Miyao A."/>
            <person name="Hirochika H."/>
            <person name="Nishikawa T."/>
            <person name="Kadowaki K."/>
            <person name="Sugiura M."/>
            <person name="Burr B."/>
            <person name="Sasaki T."/>
        </authorList>
    </citation>
    <scope>NUCLEOTIDE SEQUENCE [LARGE SCALE GENOMIC DNA]</scope>
    <source>
        <strain evidence="3">cv. Nipponbare</strain>
    </source>
</reference>
<accession>Q6Z490</accession>
<evidence type="ECO:0000313" key="2">
    <source>
        <dbReference type="EMBL" id="BAC83977.1"/>
    </source>
</evidence>
<evidence type="ECO:0000256" key="1">
    <source>
        <dbReference type="SAM" id="Phobius"/>
    </source>
</evidence>
<feature type="transmembrane region" description="Helical" evidence="1">
    <location>
        <begin position="57"/>
        <end position="78"/>
    </location>
</feature>
<proteinExistence type="predicted"/>
<sequence>MVGWSHHRCWASMSSPTGSPPCMTPTGDIVFTAGHVAATANRRYHLQLNLSTSAADWFLHFLGCMILPLVVGLIVFTADRLVCC</sequence>
<keyword evidence="1" id="KW-0472">Membrane</keyword>
<keyword evidence="1" id="KW-1133">Transmembrane helix</keyword>
<reference evidence="3" key="2">
    <citation type="journal article" date="2008" name="Nucleic Acids Res.">
        <title>The rice annotation project database (RAP-DB): 2008 update.</title>
        <authorList>
            <consortium name="The rice annotation project (RAP)"/>
        </authorList>
    </citation>
    <scope>GENOME REANNOTATION</scope>
    <source>
        <strain evidence="3">cv. Nipponbare</strain>
    </source>
</reference>
<dbReference type="EMBL" id="AP005186">
    <property type="protein sequence ID" value="BAC83977.1"/>
    <property type="molecule type" value="Genomic_DNA"/>
</dbReference>